<evidence type="ECO:0000313" key="4">
    <source>
        <dbReference type="EMBL" id="PGH18066.1"/>
    </source>
</evidence>
<gene>
    <name evidence="4" type="ORF">AJ79_00693</name>
</gene>
<dbReference type="GO" id="GO:0000166">
    <property type="term" value="F:nucleotide binding"/>
    <property type="evidence" value="ECO:0007669"/>
    <property type="project" value="InterPro"/>
</dbReference>
<dbReference type="Gene3D" id="3.30.360.10">
    <property type="entry name" value="Dihydrodipicolinate Reductase, domain 2"/>
    <property type="match status" value="2"/>
</dbReference>
<dbReference type="InterPro" id="IPR051450">
    <property type="entry name" value="Gfo/Idh/MocA_Oxidoreductases"/>
</dbReference>
<dbReference type="PANTHER" id="PTHR43377">
    <property type="entry name" value="BILIVERDIN REDUCTASE A"/>
    <property type="match status" value="1"/>
</dbReference>
<comment type="caution">
    <text evidence="4">The sequence shown here is derived from an EMBL/GenBank/DDBJ whole genome shotgun (WGS) entry which is preliminary data.</text>
</comment>
<dbReference type="AlphaFoldDB" id="A0A2B7Y981"/>
<dbReference type="InterPro" id="IPR004104">
    <property type="entry name" value="Gfo/Idh/MocA-like_OxRdtase_C"/>
</dbReference>
<feature type="domain" description="Gfo/Idh/MocA-like oxidoreductase C-terminal" evidence="3">
    <location>
        <begin position="183"/>
        <end position="245"/>
    </location>
</feature>
<dbReference type="Pfam" id="PF02894">
    <property type="entry name" value="GFO_IDH_MocA_C"/>
    <property type="match status" value="1"/>
</dbReference>
<dbReference type="STRING" id="1447875.A0A2B7Y981"/>
<reference evidence="4 5" key="1">
    <citation type="submission" date="2017-10" db="EMBL/GenBank/DDBJ databases">
        <title>Comparative genomics in systemic dimorphic fungi from Ajellomycetaceae.</title>
        <authorList>
            <person name="Munoz J.F."/>
            <person name="Mcewen J.G."/>
            <person name="Clay O.K."/>
            <person name="Cuomo C.A."/>
        </authorList>
    </citation>
    <scope>NUCLEOTIDE SEQUENCE [LARGE SCALE GENOMIC DNA]</scope>
    <source>
        <strain evidence="4 5">UAMH5409</strain>
    </source>
</reference>
<sequence>MPPTEPISNDPANPPAASSSVPKFLIIGAGSRGNAYARAVTQATTGIIHAVAEVDPFKRQEFGRSYIWGAQGSAAEGQEFGDWNEWLAWEKSRRKKEAKGEKQPAGVDGVFICTLDETHVEILLAIAPLNLHILCEKPLATSLQDCLAIFRALNPPGIPRTKIFSIGHVLRYSPHNQLLRTLLLHNRVIGEIVSLEHTEPVGWYHFSHSYVRGNWRRETPNGDGSLLTKCSHDIDFILWLLSSPPPDSPPNHPHHAPHTIFSTGSLTQFKRTRKPPAAGNATNCLSCPAEPDCIYSAPKIYKDRFLSQGKTGWPVKIVCPDIEDTLKNQGMAAAESLLLKTLAEDYDKASTPDALIASRPWFGRCVYESDNNVCEDQTVTITWRDDPLPPPPNSVEAAAEDMRGTDTDMPTRLRSRGAKTASLHLIAPTQAQCERRGRVYGTHGELSYDSKTISYYEFGSGKTSVVEVPEVPPEETEAHGGGDYGLTRAFVRAVCAVEGEGWGVERAQREIVGCGLDEVVRGHAAVFAAEETRREGKVIEWGQWLRGKERGVGVSV</sequence>
<dbReference type="OrthoDB" id="64915at2759"/>
<dbReference type="Proteomes" id="UP000223968">
    <property type="component" value="Unassembled WGS sequence"/>
</dbReference>
<evidence type="ECO:0000313" key="5">
    <source>
        <dbReference type="Proteomes" id="UP000223968"/>
    </source>
</evidence>
<proteinExistence type="predicted"/>
<feature type="domain" description="Gfo/Idh/MocA-like oxidoreductase N-terminal" evidence="2">
    <location>
        <begin position="23"/>
        <end position="153"/>
    </location>
</feature>
<organism evidence="4 5">
    <name type="scientific">Helicocarpus griseus UAMH5409</name>
    <dbReference type="NCBI Taxonomy" id="1447875"/>
    <lineage>
        <taxon>Eukaryota</taxon>
        <taxon>Fungi</taxon>
        <taxon>Dikarya</taxon>
        <taxon>Ascomycota</taxon>
        <taxon>Pezizomycotina</taxon>
        <taxon>Eurotiomycetes</taxon>
        <taxon>Eurotiomycetidae</taxon>
        <taxon>Onygenales</taxon>
        <taxon>Ajellomycetaceae</taxon>
        <taxon>Helicocarpus</taxon>
    </lineage>
</organism>
<evidence type="ECO:0000259" key="2">
    <source>
        <dbReference type="Pfam" id="PF01408"/>
    </source>
</evidence>
<protein>
    <submittedName>
        <fullName evidence="4">Uncharacterized protein</fullName>
    </submittedName>
</protein>
<evidence type="ECO:0000256" key="1">
    <source>
        <dbReference type="SAM" id="MobiDB-lite"/>
    </source>
</evidence>
<feature type="compositionally biased region" description="Basic and acidic residues" evidence="1">
    <location>
        <begin position="400"/>
        <end position="410"/>
    </location>
</feature>
<feature type="region of interest" description="Disordered" evidence="1">
    <location>
        <begin position="383"/>
        <end position="410"/>
    </location>
</feature>
<keyword evidence="5" id="KW-1185">Reference proteome</keyword>
<dbReference type="PANTHER" id="PTHR43377:SF12">
    <property type="entry name" value="BINDING ROSSMANN FOLD OXIDOREDUCTASE, PUTATIVE (AFU_ORTHOLOGUE AFUA_3G11840)-RELATED"/>
    <property type="match status" value="1"/>
</dbReference>
<dbReference type="Pfam" id="PF01408">
    <property type="entry name" value="GFO_IDH_MocA"/>
    <property type="match status" value="1"/>
</dbReference>
<name>A0A2B7Y981_9EURO</name>
<evidence type="ECO:0000259" key="3">
    <source>
        <dbReference type="Pfam" id="PF02894"/>
    </source>
</evidence>
<dbReference type="InterPro" id="IPR036291">
    <property type="entry name" value="NAD(P)-bd_dom_sf"/>
</dbReference>
<dbReference type="SUPFAM" id="SSF51735">
    <property type="entry name" value="NAD(P)-binding Rossmann-fold domains"/>
    <property type="match status" value="1"/>
</dbReference>
<dbReference type="EMBL" id="PDNB01000006">
    <property type="protein sequence ID" value="PGH18066.1"/>
    <property type="molecule type" value="Genomic_DNA"/>
</dbReference>
<dbReference type="SUPFAM" id="SSF55347">
    <property type="entry name" value="Glyceraldehyde-3-phosphate dehydrogenase-like, C-terminal domain"/>
    <property type="match status" value="1"/>
</dbReference>
<dbReference type="InterPro" id="IPR000683">
    <property type="entry name" value="Gfo/Idh/MocA-like_OxRdtase_N"/>
</dbReference>
<accession>A0A2B7Y981</accession>
<dbReference type="Gene3D" id="3.40.50.720">
    <property type="entry name" value="NAD(P)-binding Rossmann-like Domain"/>
    <property type="match status" value="1"/>
</dbReference>